<organism evidence="6 7">
    <name type="scientific">Pseudonocardia alni subsp. carboxydivorans</name>
    <dbReference type="NCBI Taxonomy" id="415010"/>
    <lineage>
        <taxon>Bacteria</taxon>
        <taxon>Bacillati</taxon>
        <taxon>Actinomycetota</taxon>
        <taxon>Actinomycetes</taxon>
        <taxon>Pseudonocardiales</taxon>
        <taxon>Pseudonocardiaceae</taxon>
        <taxon>Pseudonocardia</taxon>
    </lineage>
</organism>
<name>A0ABU9AM09_PSEA5</name>
<dbReference type="EMBL" id="JBBPIX010000030">
    <property type="protein sequence ID" value="MEK6467469.1"/>
    <property type="molecule type" value="Genomic_DNA"/>
</dbReference>
<dbReference type="PROSITE" id="PS50076">
    <property type="entry name" value="DNAJ_2"/>
    <property type="match status" value="1"/>
</dbReference>
<dbReference type="SUPFAM" id="SSF46565">
    <property type="entry name" value="Chaperone J-domain"/>
    <property type="match status" value="1"/>
</dbReference>
<feature type="transmembrane region" description="Helical" evidence="4">
    <location>
        <begin position="194"/>
        <end position="213"/>
    </location>
</feature>
<protein>
    <submittedName>
        <fullName evidence="6">J domain-containing protein</fullName>
    </submittedName>
</protein>
<evidence type="ECO:0000256" key="2">
    <source>
        <dbReference type="ARBA" id="ARBA00022490"/>
    </source>
</evidence>
<evidence type="ECO:0000313" key="6">
    <source>
        <dbReference type="EMBL" id="MEK6467469.1"/>
    </source>
</evidence>
<keyword evidence="7" id="KW-1185">Reference proteome</keyword>
<comment type="caution">
    <text evidence="6">The sequence shown here is derived from an EMBL/GenBank/DDBJ whole genome shotgun (WGS) entry which is preliminary data.</text>
</comment>
<evidence type="ECO:0000256" key="4">
    <source>
        <dbReference type="SAM" id="Phobius"/>
    </source>
</evidence>
<accession>A0ABU9AM09</accession>
<dbReference type="PANTHER" id="PTHR44313">
    <property type="entry name" value="DNAJ HOMOLOG SUBFAMILY C MEMBER 17"/>
    <property type="match status" value="1"/>
</dbReference>
<dbReference type="Gene3D" id="1.10.287.110">
    <property type="entry name" value="DnaJ domain"/>
    <property type="match status" value="1"/>
</dbReference>
<feature type="transmembrane region" description="Helical" evidence="4">
    <location>
        <begin position="219"/>
        <end position="245"/>
    </location>
</feature>
<proteinExistence type="predicted"/>
<dbReference type="InterPro" id="IPR036869">
    <property type="entry name" value="J_dom_sf"/>
</dbReference>
<dbReference type="InterPro" id="IPR052094">
    <property type="entry name" value="Pre-mRNA-splicing_ERAD"/>
</dbReference>
<dbReference type="RefSeq" id="WP_224404218.1">
    <property type="nucleotide sequence ID" value="NZ_BAAAOD010000064.1"/>
</dbReference>
<keyword evidence="2" id="KW-0963">Cytoplasm</keyword>
<evidence type="ECO:0000259" key="5">
    <source>
        <dbReference type="PROSITE" id="PS50076"/>
    </source>
</evidence>
<keyword evidence="4" id="KW-1133">Transmembrane helix</keyword>
<dbReference type="Pfam" id="PF00226">
    <property type="entry name" value="DnaJ"/>
    <property type="match status" value="1"/>
</dbReference>
<dbReference type="Proteomes" id="UP001367513">
    <property type="component" value="Unassembled WGS sequence"/>
</dbReference>
<evidence type="ECO:0000313" key="7">
    <source>
        <dbReference type="Proteomes" id="UP001367513"/>
    </source>
</evidence>
<gene>
    <name evidence="6" type="ORF">WG925_27345</name>
</gene>
<dbReference type="SMART" id="SM00271">
    <property type="entry name" value="DnaJ"/>
    <property type="match status" value="1"/>
</dbReference>
<evidence type="ECO:0000256" key="3">
    <source>
        <dbReference type="ARBA" id="ARBA00023186"/>
    </source>
</evidence>
<feature type="domain" description="J" evidence="5">
    <location>
        <begin position="11"/>
        <end position="75"/>
    </location>
</feature>
<keyword evidence="3" id="KW-0143">Chaperone</keyword>
<evidence type="ECO:0000256" key="1">
    <source>
        <dbReference type="ARBA" id="ARBA00004496"/>
    </source>
</evidence>
<dbReference type="PRINTS" id="PR00625">
    <property type="entry name" value="JDOMAIN"/>
</dbReference>
<dbReference type="CDD" id="cd06257">
    <property type="entry name" value="DnaJ"/>
    <property type="match status" value="1"/>
</dbReference>
<keyword evidence="4" id="KW-0812">Transmembrane</keyword>
<dbReference type="InterPro" id="IPR001623">
    <property type="entry name" value="DnaJ_domain"/>
</dbReference>
<sequence>MTLHPDLHQRDLYADLGVGADATPAQLRGAYRRLAMALHPDRNPDPAAAVRFGQVSAAYAVLSRPSRRADYDAIRAAQAAPHDVGAPGTGTSAGDDGDRYDDYAPAGPPVIVDDYLPTTPAVPHNVRPHNVRPHNVRPHHVRRPAPGHGCGPGAAPPGGRWPAGWPVGQIDVHRVGGRLLLGIWRLAPLPHRPLAAAAVLAAVLLAAALALAGHDRAPVEALVVGTAAAIPLACWTVRFLTVAAVHRRARHHRPEEVR</sequence>
<keyword evidence="4" id="KW-0472">Membrane</keyword>
<reference evidence="6 7" key="1">
    <citation type="submission" date="2024-03" db="EMBL/GenBank/DDBJ databases">
        <title>Draft genome sequence of Pseudonocardia carboxydivorans JCM 14827.</title>
        <authorList>
            <person name="Duangmal K."/>
        </authorList>
    </citation>
    <scope>NUCLEOTIDE SEQUENCE [LARGE SCALE GENOMIC DNA]</scope>
    <source>
        <strain evidence="6 7">JCM 14827</strain>
    </source>
</reference>
<dbReference type="PANTHER" id="PTHR44313:SF1">
    <property type="entry name" value="DNAJ HOMOLOG SUBFAMILY C MEMBER 17"/>
    <property type="match status" value="1"/>
</dbReference>
<comment type="subcellular location">
    <subcellularLocation>
        <location evidence="1">Cytoplasm</location>
    </subcellularLocation>
</comment>